<keyword evidence="1" id="KW-0472">Membrane</keyword>
<evidence type="ECO:0000313" key="2">
    <source>
        <dbReference type="EnsemblPlants" id="OGLUM06G25790.1"/>
    </source>
</evidence>
<keyword evidence="1" id="KW-1133">Transmembrane helix</keyword>
<evidence type="ECO:0000256" key="1">
    <source>
        <dbReference type="SAM" id="Phobius"/>
    </source>
</evidence>
<organism evidence="2">
    <name type="scientific">Oryza glumipatula</name>
    <dbReference type="NCBI Taxonomy" id="40148"/>
    <lineage>
        <taxon>Eukaryota</taxon>
        <taxon>Viridiplantae</taxon>
        <taxon>Streptophyta</taxon>
        <taxon>Embryophyta</taxon>
        <taxon>Tracheophyta</taxon>
        <taxon>Spermatophyta</taxon>
        <taxon>Magnoliopsida</taxon>
        <taxon>Liliopsida</taxon>
        <taxon>Poales</taxon>
        <taxon>Poaceae</taxon>
        <taxon>BOP clade</taxon>
        <taxon>Oryzoideae</taxon>
        <taxon>Oryzeae</taxon>
        <taxon>Oryzinae</taxon>
        <taxon>Oryza</taxon>
    </lineage>
</organism>
<dbReference type="AlphaFoldDB" id="A0A0E0AD68"/>
<feature type="transmembrane region" description="Helical" evidence="1">
    <location>
        <begin position="64"/>
        <end position="95"/>
    </location>
</feature>
<accession>A0A0E0AD68</accession>
<dbReference type="EnsemblPlants" id="OGLUM06G25790.1">
    <property type="protein sequence ID" value="OGLUM06G25790.1"/>
    <property type="gene ID" value="OGLUM06G25790"/>
</dbReference>
<dbReference type="Gramene" id="OGLUM06G25790.1">
    <property type="protein sequence ID" value="OGLUM06G25790.1"/>
    <property type="gene ID" value="OGLUM06G25790"/>
</dbReference>
<keyword evidence="3" id="KW-1185">Reference proteome</keyword>
<sequence length="100" mass="10583">MANHRQREHEQRGEAAVIAIDDDDGVQDAARLILLDAGRALMLCGALASVGSISHDHHGAIVGLLLWLLGVSLLALVPAPPAAGRFAAAILAYFLSPPWW</sequence>
<reference evidence="2" key="1">
    <citation type="submission" date="2015-04" db="UniProtKB">
        <authorList>
            <consortium name="EnsemblPlants"/>
        </authorList>
    </citation>
    <scope>IDENTIFICATION</scope>
</reference>
<dbReference type="HOGENOM" id="CLU_2310490_0_0_1"/>
<protein>
    <submittedName>
        <fullName evidence="2">Uncharacterized protein</fullName>
    </submittedName>
</protein>
<proteinExistence type="predicted"/>
<keyword evidence="1" id="KW-0812">Transmembrane</keyword>
<evidence type="ECO:0000313" key="3">
    <source>
        <dbReference type="Proteomes" id="UP000026961"/>
    </source>
</evidence>
<reference evidence="2" key="2">
    <citation type="submission" date="2018-05" db="EMBL/GenBank/DDBJ databases">
        <title>OgluRS3 (Oryza glumaepatula Reference Sequence Version 3).</title>
        <authorList>
            <person name="Zhang J."/>
            <person name="Kudrna D."/>
            <person name="Lee S."/>
            <person name="Talag J."/>
            <person name="Welchert J."/>
            <person name="Wing R.A."/>
        </authorList>
    </citation>
    <scope>NUCLEOTIDE SEQUENCE [LARGE SCALE GENOMIC DNA]</scope>
</reference>
<name>A0A0E0AD68_9ORYZ</name>
<dbReference type="Proteomes" id="UP000026961">
    <property type="component" value="Chromosome 6"/>
</dbReference>